<reference evidence="1" key="1">
    <citation type="submission" date="2019-02" db="EMBL/GenBank/DDBJ databases">
        <authorList>
            <person name="Pothier F.J."/>
        </authorList>
    </citation>
    <scope>NUCLEOTIDE SEQUENCE</scope>
    <source>
        <strain evidence="1">CI-1B</strain>
    </source>
</reference>
<dbReference type="OrthoDB" id="8452276at2"/>
<dbReference type="SUPFAM" id="SSF48076">
    <property type="entry name" value="LigA subunit of an aromatic-ring-opening dioxygenase LigAB"/>
    <property type="match status" value="1"/>
</dbReference>
<dbReference type="RefSeq" id="WP_139861722.1">
    <property type="nucleotide sequence ID" value="NZ_CAADFC020000016.1"/>
</dbReference>
<dbReference type="Proteomes" id="UP000328092">
    <property type="component" value="Unassembled WGS sequence"/>
</dbReference>
<dbReference type="InterPro" id="IPR036622">
    <property type="entry name" value="LigA_sf"/>
</dbReference>
<keyword evidence="2" id="KW-1185">Reference proteome</keyword>
<name>A0A508TEN1_9BRAD</name>
<organism evidence="1 2">
    <name type="scientific">Bradyrhizobium ivorense</name>
    <dbReference type="NCBI Taxonomy" id="2511166"/>
    <lineage>
        <taxon>Bacteria</taxon>
        <taxon>Pseudomonadati</taxon>
        <taxon>Pseudomonadota</taxon>
        <taxon>Alphaproteobacteria</taxon>
        <taxon>Hyphomicrobiales</taxon>
        <taxon>Nitrobacteraceae</taxon>
        <taxon>Bradyrhizobium</taxon>
    </lineage>
</organism>
<gene>
    <name evidence="1" type="ORF">CI1B_45900</name>
</gene>
<proteinExistence type="predicted"/>
<sequence>MSSAALTQFLIDVTRGGQAGAYAKDPAQVLKTSGLTNDLRTAIEKQDIGALWQAGAHPMALLYFARSCGWTSERYYECISGVGVDRPSKS</sequence>
<evidence type="ECO:0000313" key="1">
    <source>
        <dbReference type="EMBL" id="VIO72941.1"/>
    </source>
</evidence>
<dbReference type="Gene3D" id="1.10.700.10">
    <property type="entry name" value="Dioxygenase LigAB, LigA subunit"/>
    <property type="match status" value="1"/>
</dbReference>
<dbReference type="EMBL" id="CAADFC020000016">
    <property type="protein sequence ID" value="VIO72941.1"/>
    <property type="molecule type" value="Genomic_DNA"/>
</dbReference>
<protein>
    <submittedName>
        <fullName evidence="1">Uncharacterized protein</fullName>
    </submittedName>
</protein>
<dbReference type="AlphaFoldDB" id="A0A508TEN1"/>
<evidence type="ECO:0000313" key="2">
    <source>
        <dbReference type="Proteomes" id="UP000328092"/>
    </source>
</evidence>
<accession>A0A508TEN1</accession>
<comment type="caution">
    <text evidence="1">The sequence shown here is derived from an EMBL/GenBank/DDBJ whole genome shotgun (WGS) entry which is preliminary data.</text>
</comment>